<sequence length="483" mass="56685">MNTFSQHAKHLATQSILLLLLVLTTIGFSGRAFSADDGSSRYYSDAQLAQMLAPIALYPDALLTHVLIASTYPLEVVEAQRWRKQHQDWSDNQLTNEGAKQGWDPSVVALLAFPNILDKMSQDLNWTSDLGEAFVADEGRVMDSIQDLRQAAYAADSLKNVSQIQAKRENDRIIIVPADPQVIWVPYYDPRLVYGTWRWSAYPPFYWDPFPGYVIAPHSLFYWRNGGIQISFNFFFSTFRWHERTVWVDYHHTHYRYVPYRSSISSGSQRWVHRPEHRRGVHYRHESLQQRYEPKYHRDDNRYQQVQHSLQNRPQPHDNKGMKRSFDNREHGLTTDNKKNNNVRPVDGKNREHYQPRPQQQAVNTHQQQRNDIAADKQRPDDHRYRQQPMPNVTERHQTVQQQRPQVMPQVKTPQTRIEPPKSQSISREQVAAQRQMPSYSHVQPQVRQPQVQRVERQAPQARALQNSAPKTHSNNGIRQREN</sequence>
<feature type="compositionally biased region" description="Polar residues" evidence="1">
    <location>
        <begin position="357"/>
        <end position="371"/>
    </location>
</feature>
<organism evidence="2 3">
    <name type="scientific">Shewanella fodinae</name>
    <dbReference type="NCBI Taxonomy" id="552357"/>
    <lineage>
        <taxon>Bacteria</taxon>
        <taxon>Pseudomonadati</taxon>
        <taxon>Pseudomonadota</taxon>
        <taxon>Gammaproteobacteria</taxon>
        <taxon>Alteromonadales</taxon>
        <taxon>Shewanellaceae</taxon>
        <taxon>Shewanella</taxon>
    </lineage>
</organism>
<feature type="compositionally biased region" description="Polar residues" evidence="1">
    <location>
        <begin position="412"/>
        <end position="428"/>
    </location>
</feature>
<evidence type="ECO:0000313" key="2">
    <source>
        <dbReference type="EMBL" id="TCN77668.1"/>
    </source>
</evidence>
<feature type="compositionally biased region" description="Low complexity" evidence="1">
    <location>
        <begin position="443"/>
        <end position="464"/>
    </location>
</feature>
<dbReference type="AlphaFoldDB" id="A0A4R2F5S3"/>
<feature type="compositionally biased region" description="Basic and acidic residues" evidence="1">
    <location>
        <begin position="315"/>
        <end position="339"/>
    </location>
</feature>
<evidence type="ECO:0000313" key="3">
    <source>
        <dbReference type="Proteomes" id="UP000294832"/>
    </source>
</evidence>
<gene>
    <name evidence="2" type="ORF">EDC91_14515</name>
</gene>
<evidence type="ECO:0000256" key="1">
    <source>
        <dbReference type="SAM" id="MobiDB-lite"/>
    </source>
</evidence>
<dbReference type="PANTHER" id="PTHR40269:SF1">
    <property type="entry name" value="OUTER MEMBRANE PROTEIN"/>
    <property type="match status" value="1"/>
</dbReference>
<dbReference type="InterPro" id="IPR021728">
    <property type="entry name" value="DUF3300"/>
</dbReference>
<dbReference type="PANTHER" id="PTHR40269">
    <property type="entry name" value="OUTER MEMBRANE PROTEIN-RELATED"/>
    <property type="match status" value="1"/>
</dbReference>
<keyword evidence="3" id="KW-1185">Reference proteome</keyword>
<feature type="compositionally biased region" description="Basic and acidic residues" evidence="1">
    <location>
        <begin position="346"/>
        <end position="355"/>
    </location>
</feature>
<feature type="compositionally biased region" description="Low complexity" evidence="1">
    <location>
        <begin position="399"/>
        <end position="411"/>
    </location>
</feature>
<dbReference type="Pfam" id="PF11737">
    <property type="entry name" value="DUF3300"/>
    <property type="match status" value="1"/>
</dbReference>
<name>A0A4R2F5S3_9GAMM</name>
<reference evidence="2 3" key="1">
    <citation type="submission" date="2019-03" db="EMBL/GenBank/DDBJ databases">
        <title>Freshwater and sediment microbial communities from various areas in North America, analyzing microbe dynamics in response to fracking.</title>
        <authorList>
            <person name="Lamendella R."/>
        </authorList>
    </citation>
    <scope>NUCLEOTIDE SEQUENCE [LARGE SCALE GENOMIC DNA]</scope>
    <source>
        <strain evidence="2 3">74A</strain>
    </source>
</reference>
<feature type="region of interest" description="Disordered" evidence="1">
    <location>
        <begin position="309"/>
        <end position="483"/>
    </location>
</feature>
<protein>
    <submittedName>
        <fullName evidence="2">Uncharacterized protein DUF3300</fullName>
    </submittedName>
</protein>
<dbReference type="RefSeq" id="WP_165900182.1">
    <property type="nucleotide sequence ID" value="NZ_SLWF01000045.1"/>
</dbReference>
<accession>A0A4R2F5S3</accession>
<comment type="caution">
    <text evidence="2">The sequence shown here is derived from an EMBL/GenBank/DDBJ whole genome shotgun (WGS) entry which is preliminary data.</text>
</comment>
<proteinExistence type="predicted"/>
<feature type="compositionally biased region" description="Basic and acidic residues" evidence="1">
    <location>
        <begin position="373"/>
        <end position="385"/>
    </location>
</feature>
<dbReference type="EMBL" id="SLWF01000045">
    <property type="protein sequence ID" value="TCN77668.1"/>
    <property type="molecule type" value="Genomic_DNA"/>
</dbReference>
<feature type="compositionally biased region" description="Polar residues" evidence="1">
    <location>
        <begin position="465"/>
        <end position="483"/>
    </location>
</feature>
<dbReference type="Proteomes" id="UP000294832">
    <property type="component" value="Unassembled WGS sequence"/>
</dbReference>